<dbReference type="SUPFAM" id="SSF81382">
    <property type="entry name" value="Skp1 dimerisation domain-like"/>
    <property type="match status" value="1"/>
</dbReference>
<dbReference type="EMBL" id="JAKUCV010001789">
    <property type="protein sequence ID" value="KAJ4845041.1"/>
    <property type="molecule type" value="Genomic_DNA"/>
</dbReference>
<dbReference type="InterPro" id="IPR011333">
    <property type="entry name" value="SKP1/BTB/POZ_sf"/>
</dbReference>
<dbReference type="Pfam" id="PF03931">
    <property type="entry name" value="Skp1_POZ"/>
    <property type="match status" value="3"/>
</dbReference>
<dbReference type="PANTHER" id="PTHR11165">
    <property type="entry name" value="SKP1"/>
    <property type="match status" value="1"/>
</dbReference>
<dbReference type="Proteomes" id="UP001141552">
    <property type="component" value="Unassembled WGS sequence"/>
</dbReference>
<dbReference type="GO" id="GO:0009867">
    <property type="term" value="P:jasmonic acid mediated signaling pathway"/>
    <property type="evidence" value="ECO:0007669"/>
    <property type="project" value="UniProtKB-ARBA"/>
</dbReference>
<comment type="caution">
    <text evidence="5">The sequence shown here is derived from an EMBL/GenBank/DDBJ whole genome shotgun (WGS) entry which is preliminary data.</text>
</comment>
<evidence type="ECO:0000313" key="6">
    <source>
        <dbReference type="Proteomes" id="UP001141552"/>
    </source>
</evidence>
<feature type="non-terminal residue" evidence="5">
    <location>
        <position position="1"/>
    </location>
</feature>
<dbReference type="InterPro" id="IPR016073">
    <property type="entry name" value="Skp1_comp_POZ"/>
</dbReference>
<feature type="domain" description="SKP1 component POZ" evidence="4">
    <location>
        <begin position="274"/>
        <end position="334"/>
    </location>
</feature>
<dbReference type="GO" id="GO:0006511">
    <property type="term" value="P:ubiquitin-dependent protein catabolic process"/>
    <property type="evidence" value="ECO:0007669"/>
    <property type="project" value="InterPro"/>
</dbReference>
<evidence type="ECO:0000256" key="2">
    <source>
        <dbReference type="ARBA" id="ARBA00009993"/>
    </source>
</evidence>
<dbReference type="SMART" id="SM00512">
    <property type="entry name" value="Skp1"/>
    <property type="match status" value="3"/>
</dbReference>
<evidence type="ECO:0000259" key="4">
    <source>
        <dbReference type="Pfam" id="PF03931"/>
    </source>
</evidence>
<evidence type="ECO:0000313" key="5">
    <source>
        <dbReference type="EMBL" id="KAJ4845041.1"/>
    </source>
</evidence>
<dbReference type="Gene3D" id="3.30.710.10">
    <property type="entry name" value="Potassium Channel Kv1.1, Chain A"/>
    <property type="match status" value="4"/>
</dbReference>
<dbReference type="InterPro" id="IPR036296">
    <property type="entry name" value="SKP1-like_dim_sf"/>
</dbReference>
<dbReference type="OrthoDB" id="7827685at2759"/>
<name>A0A9Q0JJL1_9ROSI</name>
<gene>
    <name evidence="5" type="ORF">Tsubulata_010830</name>
</gene>
<protein>
    <recommendedName>
        <fullName evidence="4">SKP1 component POZ domain-containing protein</fullName>
    </recommendedName>
</protein>
<feature type="domain" description="SKP1 component POZ" evidence="4">
    <location>
        <begin position="105"/>
        <end position="168"/>
    </location>
</feature>
<dbReference type="InterPro" id="IPR016897">
    <property type="entry name" value="SKP1"/>
</dbReference>
<accession>A0A9Q0JJL1</accession>
<reference evidence="5" key="1">
    <citation type="submission" date="2022-02" db="EMBL/GenBank/DDBJ databases">
        <authorList>
            <person name="Henning P.M."/>
            <person name="McCubbin A.G."/>
            <person name="Shore J.S."/>
        </authorList>
    </citation>
    <scope>NUCLEOTIDE SEQUENCE</scope>
    <source>
        <strain evidence="5">F60SS</strain>
        <tissue evidence="5">Leaves</tissue>
    </source>
</reference>
<dbReference type="AlphaFoldDB" id="A0A9Q0JJL1"/>
<evidence type="ECO:0000256" key="3">
    <source>
        <dbReference type="ARBA" id="ARBA00022786"/>
    </source>
</evidence>
<comment type="pathway">
    <text evidence="1">Protein modification; protein ubiquitination.</text>
</comment>
<evidence type="ECO:0000256" key="1">
    <source>
        <dbReference type="ARBA" id="ARBA00004906"/>
    </source>
</evidence>
<comment type="similarity">
    <text evidence="2">Belongs to the SKP1 family.</text>
</comment>
<sequence>MSSSSSSSSSSKKITLKSSDDITFEVDEAVALQSETIKQIIADNGGDGGVVPVPTVKGNILGMVIDYCKKQVDVGVDHGRWDTKFTRILDESTLCHLATAAYDLKKITLESSDGVTFEVEEAVALQSPAIEKIMKEGPADNGGVIKVPSRHLKGDILAKVIEYLKKHLEEEDMDAIDAASKECSREKHLEEEDKEGITYYDAASQECSREFVNVDQNTLSDFILVEEDMDASKEWRREFVKVDQNTLFDLILAANDLQIKSLLDLTCGNKAKPITLKSSDDVTFEVEEAVALQSPVIKKIIEEGLADNEGAIKVVSQKGIKGDILAKVIEYLKTSSRKKIWMPSPMAPSRGG</sequence>
<dbReference type="InterPro" id="IPR001232">
    <property type="entry name" value="SKP1-like"/>
</dbReference>
<organism evidence="5 6">
    <name type="scientific">Turnera subulata</name>
    <dbReference type="NCBI Taxonomy" id="218843"/>
    <lineage>
        <taxon>Eukaryota</taxon>
        <taxon>Viridiplantae</taxon>
        <taxon>Streptophyta</taxon>
        <taxon>Embryophyta</taxon>
        <taxon>Tracheophyta</taxon>
        <taxon>Spermatophyta</taxon>
        <taxon>Magnoliopsida</taxon>
        <taxon>eudicotyledons</taxon>
        <taxon>Gunneridae</taxon>
        <taxon>Pentapetalae</taxon>
        <taxon>rosids</taxon>
        <taxon>fabids</taxon>
        <taxon>Malpighiales</taxon>
        <taxon>Passifloraceae</taxon>
        <taxon>Turnera</taxon>
    </lineage>
</organism>
<keyword evidence="3" id="KW-0833">Ubl conjugation pathway</keyword>
<keyword evidence="6" id="KW-1185">Reference proteome</keyword>
<proteinExistence type="inferred from homology"/>
<dbReference type="SUPFAM" id="SSF54695">
    <property type="entry name" value="POZ domain"/>
    <property type="match status" value="3"/>
</dbReference>
<feature type="domain" description="SKP1 component POZ" evidence="4">
    <location>
        <begin position="12"/>
        <end position="72"/>
    </location>
</feature>
<reference evidence="5" key="2">
    <citation type="journal article" date="2023" name="Plants (Basel)">
        <title>Annotation of the Turnera subulata (Passifloraceae) Draft Genome Reveals the S-Locus Evolved after the Divergence of Turneroideae from Passifloroideae in a Stepwise Manner.</title>
        <authorList>
            <person name="Henning P.M."/>
            <person name="Roalson E.H."/>
            <person name="Mir W."/>
            <person name="McCubbin A.G."/>
            <person name="Shore J.S."/>
        </authorList>
    </citation>
    <scope>NUCLEOTIDE SEQUENCE</scope>
    <source>
        <strain evidence="5">F60SS</strain>
    </source>
</reference>